<evidence type="ECO:0000313" key="1">
    <source>
        <dbReference type="EMBL" id="KAJ4428838.1"/>
    </source>
</evidence>
<proteinExistence type="predicted"/>
<evidence type="ECO:0000313" key="2">
    <source>
        <dbReference type="Proteomes" id="UP001148838"/>
    </source>
</evidence>
<evidence type="ECO:0008006" key="3">
    <source>
        <dbReference type="Google" id="ProtNLM"/>
    </source>
</evidence>
<name>A0ABQ8S4H7_PERAM</name>
<keyword evidence="2" id="KW-1185">Reference proteome</keyword>
<gene>
    <name evidence="1" type="ORF">ANN_25831</name>
</gene>
<comment type="caution">
    <text evidence="1">The sequence shown here is derived from an EMBL/GenBank/DDBJ whole genome shotgun (WGS) entry which is preliminary data.</text>
</comment>
<reference evidence="1 2" key="1">
    <citation type="journal article" date="2022" name="Allergy">
        <title>Genome assembly and annotation of Periplaneta americana reveal a comprehensive cockroach allergen profile.</title>
        <authorList>
            <person name="Wang L."/>
            <person name="Xiong Q."/>
            <person name="Saelim N."/>
            <person name="Wang L."/>
            <person name="Nong W."/>
            <person name="Wan A.T."/>
            <person name="Shi M."/>
            <person name="Liu X."/>
            <person name="Cao Q."/>
            <person name="Hui J.H.L."/>
            <person name="Sookrung N."/>
            <person name="Leung T.F."/>
            <person name="Tungtrongchitr A."/>
            <person name="Tsui S.K.W."/>
        </authorList>
    </citation>
    <scope>NUCLEOTIDE SEQUENCE [LARGE SCALE GENOMIC DNA]</scope>
    <source>
        <strain evidence="1">PWHHKU_190912</strain>
    </source>
</reference>
<sequence length="85" mass="9572">MAVLCEGANKCPGSLKAIKNNYPTKRIETGSSQPEDVNKEKINIYLPTVDYFKAKYQLEDIEVIGLPIGARGVIPNFYESFRKTF</sequence>
<dbReference type="EMBL" id="JAJSOF020000036">
    <property type="protein sequence ID" value="KAJ4428838.1"/>
    <property type="molecule type" value="Genomic_DNA"/>
</dbReference>
<accession>A0ABQ8S4H7</accession>
<organism evidence="1 2">
    <name type="scientific">Periplaneta americana</name>
    <name type="common">American cockroach</name>
    <name type="synonym">Blatta americana</name>
    <dbReference type="NCBI Taxonomy" id="6978"/>
    <lineage>
        <taxon>Eukaryota</taxon>
        <taxon>Metazoa</taxon>
        <taxon>Ecdysozoa</taxon>
        <taxon>Arthropoda</taxon>
        <taxon>Hexapoda</taxon>
        <taxon>Insecta</taxon>
        <taxon>Pterygota</taxon>
        <taxon>Neoptera</taxon>
        <taxon>Polyneoptera</taxon>
        <taxon>Dictyoptera</taxon>
        <taxon>Blattodea</taxon>
        <taxon>Blattoidea</taxon>
        <taxon>Blattidae</taxon>
        <taxon>Blattinae</taxon>
        <taxon>Periplaneta</taxon>
    </lineage>
</organism>
<dbReference type="Proteomes" id="UP001148838">
    <property type="component" value="Unassembled WGS sequence"/>
</dbReference>
<protein>
    <recommendedName>
        <fullName evidence="3">Per a allergen</fullName>
    </recommendedName>
</protein>